<protein>
    <submittedName>
        <fullName evidence="1">Uncharacterized protein</fullName>
    </submittedName>
</protein>
<sequence length="50" mass="5840">MIKWGFTDQWMSKVKVRNVISIWLLTFGSSKWGLAIVRVDESGEEQQPTR</sequence>
<organism evidence="1">
    <name type="scientific">marine sediment metagenome</name>
    <dbReference type="NCBI Taxonomy" id="412755"/>
    <lineage>
        <taxon>unclassified sequences</taxon>
        <taxon>metagenomes</taxon>
        <taxon>ecological metagenomes</taxon>
    </lineage>
</organism>
<name>A0A0F9UHP2_9ZZZZ</name>
<proteinExistence type="predicted"/>
<evidence type="ECO:0000313" key="1">
    <source>
        <dbReference type="EMBL" id="KKN86852.1"/>
    </source>
</evidence>
<gene>
    <name evidence="1" type="ORF">LCGC14_0264110</name>
</gene>
<comment type="caution">
    <text evidence="1">The sequence shown here is derived from an EMBL/GenBank/DDBJ whole genome shotgun (WGS) entry which is preliminary data.</text>
</comment>
<dbReference type="AlphaFoldDB" id="A0A0F9UHP2"/>
<dbReference type="EMBL" id="LAZR01000143">
    <property type="protein sequence ID" value="KKN86852.1"/>
    <property type="molecule type" value="Genomic_DNA"/>
</dbReference>
<accession>A0A0F9UHP2</accession>
<reference evidence="1" key="1">
    <citation type="journal article" date="2015" name="Nature">
        <title>Complex archaea that bridge the gap between prokaryotes and eukaryotes.</title>
        <authorList>
            <person name="Spang A."/>
            <person name="Saw J.H."/>
            <person name="Jorgensen S.L."/>
            <person name="Zaremba-Niedzwiedzka K."/>
            <person name="Martijn J."/>
            <person name="Lind A.E."/>
            <person name="van Eijk R."/>
            <person name="Schleper C."/>
            <person name="Guy L."/>
            <person name="Ettema T.J."/>
        </authorList>
    </citation>
    <scope>NUCLEOTIDE SEQUENCE</scope>
</reference>